<comment type="subcellular location">
    <subcellularLocation>
        <location evidence="1">Mitochondrion</location>
    </subcellularLocation>
</comment>
<dbReference type="PANTHER" id="PTHR21393">
    <property type="entry name" value="MITOCHONDRIAL 28S RIBOSOMAL PROTEIN S27"/>
    <property type="match status" value="1"/>
</dbReference>
<reference evidence="5" key="1">
    <citation type="submission" date="2025-08" db="UniProtKB">
        <authorList>
            <consortium name="RefSeq"/>
        </authorList>
    </citation>
    <scope>IDENTIFICATION</scope>
</reference>
<dbReference type="STRING" id="121845.A0A3Q0JIZ7"/>
<feature type="region of interest" description="Disordered" evidence="3">
    <location>
        <begin position="411"/>
        <end position="442"/>
    </location>
</feature>
<dbReference type="GeneID" id="103522458"/>
<evidence type="ECO:0000256" key="1">
    <source>
        <dbReference type="ARBA" id="ARBA00004173"/>
    </source>
</evidence>
<feature type="region of interest" description="Disordered" evidence="3">
    <location>
        <begin position="258"/>
        <end position="279"/>
    </location>
</feature>
<protein>
    <submittedName>
        <fullName evidence="5">28S ribosomal protein S27, mitochondrial-like</fullName>
    </submittedName>
</protein>
<dbReference type="PANTHER" id="PTHR21393:SF0">
    <property type="entry name" value="SMALL RIBOSOMAL SUBUNIT PROTEIN MS27"/>
    <property type="match status" value="1"/>
</dbReference>
<accession>A0A3Q0JIZ7</accession>
<sequence length="442" mass="50416">MQSSLKLNKTQELLEILDDRLNYGVFPDEYCNNLLINHFIKTNNYRDASKIASLQMLQEDFSNEITKYFSLYSCLKYLQAPTPWNTRTEEKSTTEANDDDEDEVKVRVQYLRNPYFDGHFDLKTANELIGKTLITIGRLSPEDVLHQSYYLIGLGLTKDAKEAEQFLKNVESGKVKVALEGLELFKKYLTSADVGAPPSSSNESTPEGEKVDAAPASICRIPLIHNSYQQLKNVESGKVKVALEGLELFKKYLTSADVGVPPSSSNESTPEGEKVDAAPGDNQAIIGEEFQVVLDLAEKVKGSGVNVNLLEITENKVKEVVLQFEAQEIEKQKQKYKEWDIGREKILLQHLEKLKEEEIFQTIEEKKAELAKEEERIFFFDNENQIDLLLEEKYPPKEEVVVKKRNEFDGKRNLGRTNVNKSKKSVVDENYVPPDLHKPYNH</sequence>
<feature type="coiled-coil region" evidence="2">
    <location>
        <begin position="356"/>
        <end position="383"/>
    </location>
</feature>
<keyword evidence="4" id="KW-1185">Reference proteome</keyword>
<evidence type="ECO:0000313" key="5">
    <source>
        <dbReference type="RefSeq" id="XP_026688361.1"/>
    </source>
</evidence>
<dbReference type="Proteomes" id="UP000079169">
    <property type="component" value="Unplaced"/>
</dbReference>
<dbReference type="Pfam" id="PF10037">
    <property type="entry name" value="MRP-S27"/>
    <property type="match status" value="1"/>
</dbReference>
<evidence type="ECO:0000256" key="2">
    <source>
        <dbReference type="SAM" id="Coils"/>
    </source>
</evidence>
<evidence type="ECO:0000256" key="3">
    <source>
        <dbReference type="SAM" id="MobiDB-lite"/>
    </source>
</evidence>
<dbReference type="InterPro" id="IPR034913">
    <property type="entry name" value="mS27/PTCD2"/>
</dbReference>
<name>A0A3Q0JIZ7_DIACI</name>
<keyword evidence="2" id="KW-0175">Coiled coil</keyword>
<organism evidence="4 5">
    <name type="scientific">Diaphorina citri</name>
    <name type="common">Asian citrus psyllid</name>
    <dbReference type="NCBI Taxonomy" id="121845"/>
    <lineage>
        <taxon>Eukaryota</taxon>
        <taxon>Metazoa</taxon>
        <taxon>Ecdysozoa</taxon>
        <taxon>Arthropoda</taxon>
        <taxon>Hexapoda</taxon>
        <taxon>Insecta</taxon>
        <taxon>Pterygota</taxon>
        <taxon>Neoptera</taxon>
        <taxon>Paraneoptera</taxon>
        <taxon>Hemiptera</taxon>
        <taxon>Sternorrhyncha</taxon>
        <taxon>Psylloidea</taxon>
        <taxon>Psyllidae</taxon>
        <taxon>Diaphorininae</taxon>
        <taxon>Diaphorina</taxon>
    </lineage>
</organism>
<proteinExistence type="predicted"/>
<dbReference type="KEGG" id="dci:103522458"/>
<dbReference type="InterPro" id="IPR019266">
    <property type="entry name" value="Ribosomal_mS27"/>
</dbReference>
<dbReference type="AlphaFoldDB" id="A0A3Q0JIZ7"/>
<evidence type="ECO:0000313" key="4">
    <source>
        <dbReference type="Proteomes" id="UP000079169"/>
    </source>
</evidence>
<dbReference type="RefSeq" id="XP_026688361.1">
    <property type="nucleotide sequence ID" value="XM_026832560.1"/>
</dbReference>
<gene>
    <name evidence="5" type="primary">LOC103522458</name>
</gene>
<dbReference type="PaxDb" id="121845-A0A3Q0JIZ7"/>
<dbReference type="GO" id="GO:0005739">
    <property type="term" value="C:mitochondrion"/>
    <property type="evidence" value="ECO:0007669"/>
    <property type="project" value="UniProtKB-SubCell"/>
</dbReference>